<sequence>MSLHGVDASFGVSSYPFKSFSELLVKEYDPNHTGCSETIRHFDHIEAAVSFAGQCHEFDEDLGEAYGSKFPPTNNVKCYGVWCDRLPGTSLKIFGLQPDETPHHLYGGSVSTMNQPTHRYQRRQYEEDGKVWLKMCDHIQEAHDTPLHGLSSINIVRKGVLLIRERE</sequence>
<comment type="caution">
    <text evidence="1">The sequence shown here is derived from an EMBL/GenBank/DDBJ whole genome shotgun (WGS) entry which is preliminary data.</text>
</comment>
<proteinExistence type="predicted"/>
<reference evidence="1 2" key="1">
    <citation type="journal article" date="2019" name="Nat. Ecol. Evol.">
        <title>Megaphylogeny resolves global patterns of mushroom evolution.</title>
        <authorList>
            <person name="Varga T."/>
            <person name="Krizsan K."/>
            <person name="Foldi C."/>
            <person name="Dima B."/>
            <person name="Sanchez-Garcia M."/>
            <person name="Sanchez-Ramirez S."/>
            <person name="Szollosi G.J."/>
            <person name="Szarkandi J.G."/>
            <person name="Papp V."/>
            <person name="Albert L."/>
            <person name="Andreopoulos W."/>
            <person name="Angelini C."/>
            <person name="Antonin V."/>
            <person name="Barry K.W."/>
            <person name="Bougher N.L."/>
            <person name="Buchanan P."/>
            <person name="Buyck B."/>
            <person name="Bense V."/>
            <person name="Catcheside P."/>
            <person name="Chovatia M."/>
            <person name="Cooper J."/>
            <person name="Damon W."/>
            <person name="Desjardin D."/>
            <person name="Finy P."/>
            <person name="Geml J."/>
            <person name="Haridas S."/>
            <person name="Hughes K."/>
            <person name="Justo A."/>
            <person name="Karasinski D."/>
            <person name="Kautmanova I."/>
            <person name="Kiss B."/>
            <person name="Kocsube S."/>
            <person name="Kotiranta H."/>
            <person name="LaButti K.M."/>
            <person name="Lechner B.E."/>
            <person name="Liimatainen K."/>
            <person name="Lipzen A."/>
            <person name="Lukacs Z."/>
            <person name="Mihaltcheva S."/>
            <person name="Morgado L.N."/>
            <person name="Niskanen T."/>
            <person name="Noordeloos M.E."/>
            <person name="Ohm R.A."/>
            <person name="Ortiz-Santana B."/>
            <person name="Ovrebo C."/>
            <person name="Racz N."/>
            <person name="Riley R."/>
            <person name="Savchenko A."/>
            <person name="Shiryaev A."/>
            <person name="Soop K."/>
            <person name="Spirin V."/>
            <person name="Szebenyi C."/>
            <person name="Tomsovsky M."/>
            <person name="Tulloss R.E."/>
            <person name="Uehling J."/>
            <person name="Grigoriev I.V."/>
            <person name="Vagvolgyi C."/>
            <person name="Papp T."/>
            <person name="Martin F.M."/>
            <person name="Miettinen O."/>
            <person name="Hibbett D.S."/>
            <person name="Nagy L.G."/>
        </authorList>
    </citation>
    <scope>NUCLEOTIDE SEQUENCE [LARGE SCALE GENOMIC DNA]</scope>
    <source>
        <strain evidence="1 2">FP101781</strain>
    </source>
</reference>
<dbReference type="AlphaFoldDB" id="A0A4Y7TCD8"/>
<dbReference type="EMBL" id="QPFP01000019">
    <property type="protein sequence ID" value="TEB31219.1"/>
    <property type="molecule type" value="Genomic_DNA"/>
</dbReference>
<keyword evidence="2" id="KW-1185">Reference proteome</keyword>
<accession>A0A4Y7TCD8</accession>
<dbReference type="Proteomes" id="UP000298030">
    <property type="component" value="Unassembled WGS sequence"/>
</dbReference>
<evidence type="ECO:0000313" key="1">
    <source>
        <dbReference type="EMBL" id="TEB31219.1"/>
    </source>
</evidence>
<protein>
    <submittedName>
        <fullName evidence="1">Uncharacterized protein</fullName>
    </submittedName>
</protein>
<organism evidence="1 2">
    <name type="scientific">Coprinellus micaceus</name>
    <name type="common">Glistening ink-cap mushroom</name>
    <name type="synonym">Coprinus micaceus</name>
    <dbReference type="NCBI Taxonomy" id="71717"/>
    <lineage>
        <taxon>Eukaryota</taxon>
        <taxon>Fungi</taxon>
        <taxon>Dikarya</taxon>
        <taxon>Basidiomycota</taxon>
        <taxon>Agaricomycotina</taxon>
        <taxon>Agaricomycetes</taxon>
        <taxon>Agaricomycetidae</taxon>
        <taxon>Agaricales</taxon>
        <taxon>Agaricineae</taxon>
        <taxon>Psathyrellaceae</taxon>
        <taxon>Coprinellus</taxon>
    </lineage>
</organism>
<gene>
    <name evidence="1" type="ORF">FA13DRAFT_1709677</name>
</gene>
<name>A0A4Y7TCD8_COPMI</name>
<evidence type="ECO:0000313" key="2">
    <source>
        <dbReference type="Proteomes" id="UP000298030"/>
    </source>
</evidence>